<evidence type="ECO:0000313" key="4">
    <source>
        <dbReference type="EMBL" id="SCP97929.1"/>
    </source>
</evidence>
<keyword evidence="1 4" id="KW-0808">Transferase</keyword>
<accession>A0A1D3TUY7</accession>
<dbReference type="PANTHER" id="PTHR43420">
    <property type="entry name" value="ACETYLTRANSFERASE"/>
    <property type="match status" value="1"/>
</dbReference>
<reference evidence="4 5" key="1">
    <citation type="submission" date="2016-09" db="EMBL/GenBank/DDBJ databases">
        <authorList>
            <person name="Capua I."/>
            <person name="De Benedictis P."/>
            <person name="Joannis T."/>
            <person name="Lombin L.H."/>
            <person name="Cattoli G."/>
        </authorList>
    </citation>
    <scope>NUCLEOTIDE SEQUENCE [LARGE SCALE GENOMIC DNA]</scope>
    <source>
        <strain evidence="4 5">GluBS11</strain>
    </source>
</reference>
<dbReference type="InterPro" id="IPR000182">
    <property type="entry name" value="GNAT_dom"/>
</dbReference>
<dbReference type="OrthoDB" id="357176at2"/>
<organism evidence="4 5">
    <name type="scientific">Anaerobium acetethylicum</name>
    <dbReference type="NCBI Taxonomy" id="1619234"/>
    <lineage>
        <taxon>Bacteria</taxon>
        <taxon>Bacillati</taxon>
        <taxon>Bacillota</taxon>
        <taxon>Clostridia</taxon>
        <taxon>Lachnospirales</taxon>
        <taxon>Lachnospiraceae</taxon>
        <taxon>Anaerobium</taxon>
    </lineage>
</organism>
<protein>
    <submittedName>
        <fullName evidence="4">Acetyltransferase (GNAT) family protein</fullName>
    </submittedName>
</protein>
<proteinExistence type="predicted"/>
<dbReference type="AlphaFoldDB" id="A0A1D3TUY7"/>
<keyword evidence="5" id="KW-1185">Reference proteome</keyword>
<dbReference type="InterPro" id="IPR016181">
    <property type="entry name" value="Acyl_CoA_acyltransferase"/>
</dbReference>
<gene>
    <name evidence="4" type="ORF">SAMN05421730_101511</name>
</gene>
<name>A0A1D3TUY7_9FIRM</name>
<dbReference type="Pfam" id="PF24553">
    <property type="entry name" value="Rv0428c_C"/>
    <property type="match status" value="1"/>
</dbReference>
<dbReference type="InterPro" id="IPR056935">
    <property type="entry name" value="Rv0428c-like_C"/>
</dbReference>
<dbReference type="GO" id="GO:0016747">
    <property type="term" value="F:acyltransferase activity, transferring groups other than amino-acyl groups"/>
    <property type="evidence" value="ECO:0007669"/>
    <property type="project" value="InterPro"/>
</dbReference>
<evidence type="ECO:0000256" key="2">
    <source>
        <dbReference type="ARBA" id="ARBA00023315"/>
    </source>
</evidence>
<evidence type="ECO:0000259" key="3">
    <source>
        <dbReference type="PROSITE" id="PS51186"/>
    </source>
</evidence>
<dbReference type="InterPro" id="IPR050680">
    <property type="entry name" value="YpeA/RimI_acetyltransf"/>
</dbReference>
<dbReference type="PROSITE" id="PS51186">
    <property type="entry name" value="GNAT"/>
    <property type="match status" value="1"/>
</dbReference>
<dbReference type="EMBL" id="FMKA01000015">
    <property type="protein sequence ID" value="SCP97929.1"/>
    <property type="molecule type" value="Genomic_DNA"/>
</dbReference>
<keyword evidence="2" id="KW-0012">Acyltransferase</keyword>
<dbReference type="RefSeq" id="WP_091234566.1">
    <property type="nucleotide sequence ID" value="NZ_FMKA01000015.1"/>
</dbReference>
<evidence type="ECO:0000256" key="1">
    <source>
        <dbReference type="ARBA" id="ARBA00022679"/>
    </source>
</evidence>
<dbReference type="SUPFAM" id="SSF55729">
    <property type="entry name" value="Acyl-CoA N-acyltransferases (Nat)"/>
    <property type="match status" value="1"/>
</dbReference>
<feature type="domain" description="N-acetyltransferase" evidence="3">
    <location>
        <begin position="101"/>
        <end position="246"/>
    </location>
</feature>
<evidence type="ECO:0000313" key="5">
    <source>
        <dbReference type="Proteomes" id="UP000199315"/>
    </source>
</evidence>
<dbReference type="PANTHER" id="PTHR43420:SF12">
    <property type="entry name" value="N-ACETYLTRANSFERASE DOMAIN-CONTAINING PROTEIN"/>
    <property type="match status" value="1"/>
</dbReference>
<sequence length="246" mass="27702">MNTEIRRIEEMSMNAHPSLNTVYYDGWQLRFAGGYTYRANSVNMLYPSTLPAADKIRCCEKIYSHQNLPTVFKITPLSCDLDSALAESDYSIVTKTNIMVMDIPQMNTDGLCSVVTNNINENWQSNYCLLNGISEDSIPLAKKMQGNILNQTLCAVLSCNNEIVACGLCVIENEYAGLYGIAVSEQHRRKGYGQDICASLISKAARYGAKKAYLQVVDENTNAIELYKKLGFKDKYQYWYRVKALS</sequence>
<dbReference type="CDD" id="cd04301">
    <property type="entry name" value="NAT_SF"/>
    <property type="match status" value="1"/>
</dbReference>
<dbReference type="STRING" id="1619234.SAMN05421730_101511"/>
<dbReference type="Proteomes" id="UP000199315">
    <property type="component" value="Unassembled WGS sequence"/>
</dbReference>
<dbReference type="Gene3D" id="3.40.630.30">
    <property type="match status" value="1"/>
</dbReference>